<accession>M1WQC4</accession>
<comment type="caution">
    <text evidence="1">The sequence shown here is derived from an EMBL/GenBank/DDBJ whole genome shotgun (WGS) entry which is preliminary data.</text>
</comment>
<gene>
    <name evidence="1" type="ORF">RINTHH_1440</name>
</gene>
<reference evidence="1 2" key="1">
    <citation type="submission" date="2012-05" db="EMBL/GenBank/DDBJ databases">
        <authorList>
            <person name="Hilton J."/>
        </authorList>
    </citation>
    <scope>NUCLEOTIDE SEQUENCE [LARGE SCALE GENOMIC DNA]</scope>
    <source>
        <strain evidence="1 2">HH01</strain>
    </source>
</reference>
<sequence>MRSSLDFQPSTEYFCAIHEEIICLHYVSSAKISEVKSTISISLAKWQNIDNHIGHEAYV</sequence>
<keyword evidence="2" id="KW-1185">Reference proteome</keyword>
<dbReference type="AlphaFoldDB" id="M1WQC4"/>
<name>M1WQC4_9NOST</name>
<dbReference type="EMBL" id="CAIY01000006">
    <property type="protein sequence ID" value="CCH66299.1"/>
    <property type="molecule type" value="Genomic_DNA"/>
</dbReference>
<protein>
    <submittedName>
        <fullName evidence="1">Uncharacterized protein</fullName>
    </submittedName>
</protein>
<evidence type="ECO:0000313" key="2">
    <source>
        <dbReference type="Proteomes" id="UP000053051"/>
    </source>
</evidence>
<evidence type="ECO:0000313" key="1">
    <source>
        <dbReference type="EMBL" id="CCH66299.1"/>
    </source>
</evidence>
<dbReference type="RefSeq" id="WP_008231607.1">
    <property type="nucleotide sequence ID" value="NZ_CAIY01000006.1"/>
</dbReference>
<reference evidence="2" key="2">
    <citation type="submission" date="2016-01" db="EMBL/GenBank/DDBJ databases">
        <title>Diatom-associated endosymboitic cyanobacterium lacks core nitrogen metabolism enzymes.</title>
        <authorList>
            <person name="Hilton J.A."/>
            <person name="Foster R.A."/>
            <person name="Tripp H.J."/>
            <person name="Carter B.J."/>
            <person name="Zehr J.P."/>
            <person name="Villareal T.A."/>
        </authorList>
    </citation>
    <scope>NUCLEOTIDE SEQUENCE [LARGE SCALE GENOMIC DNA]</scope>
    <source>
        <strain evidence="2">HH01</strain>
    </source>
</reference>
<proteinExistence type="predicted"/>
<dbReference type="Proteomes" id="UP000053051">
    <property type="component" value="Unassembled WGS sequence"/>
</dbReference>
<organism evidence="1 2">
    <name type="scientific">Richelia intracellularis HH01</name>
    <dbReference type="NCBI Taxonomy" id="1165094"/>
    <lineage>
        <taxon>Bacteria</taxon>
        <taxon>Bacillati</taxon>
        <taxon>Cyanobacteriota</taxon>
        <taxon>Cyanophyceae</taxon>
        <taxon>Nostocales</taxon>
        <taxon>Nostocaceae</taxon>
        <taxon>Richelia</taxon>
    </lineage>
</organism>
<dbReference type="STRING" id="1165094.RINTHH_1440"/>